<evidence type="ECO:0000313" key="1">
    <source>
        <dbReference type="EMBL" id="RKN82724.1"/>
    </source>
</evidence>
<accession>A0A3B0CDR6</accession>
<evidence type="ECO:0008006" key="3">
    <source>
        <dbReference type="Google" id="ProtNLM"/>
    </source>
</evidence>
<dbReference type="OrthoDB" id="1465784at2"/>
<dbReference type="Gene3D" id="1.25.40.10">
    <property type="entry name" value="Tetratricopeptide repeat domain"/>
    <property type="match status" value="2"/>
</dbReference>
<dbReference type="RefSeq" id="WP_120709915.1">
    <property type="nucleotide sequence ID" value="NZ_RBCJ01000001.1"/>
</dbReference>
<protein>
    <recommendedName>
        <fullName evidence="3">Tetratricopeptide repeat protein</fullName>
    </recommendedName>
</protein>
<sequence length="310" mass="35612">MKYVFSITMIFMGLLLMPVLIYAQEKPIEVEESAEVFLEEYSDAFQEKFFEALKQKSIENYDKAINLFLECRQMNTDGHVIDHELAKVYLADKQYTLAEEYGIDALNAEPENLWYLDTLVNIILKQGSSINSIKPNIPYANSQLRENLALIYFKQKNFESALEVLDEIQVSAFSEELRSKLKDSIEKQKSYKAKTSLATTNTVISDPLLDYKTKIEALIQANDLSPLEEMANEALESYPLQPYFYYALAHALNKKGKHMRAAEELESALDYILDDVTLANKFYEELVTAYTALNDTSKANMYLRKIKPGF</sequence>
<name>A0A3B0CDR6_9FLAO</name>
<keyword evidence="2" id="KW-1185">Reference proteome</keyword>
<organism evidence="1 2">
    <name type="scientific">Ulvibacterium marinum</name>
    <dbReference type="NCBI Taxonomy" id="2419782"/>
    <lineage>
        <taxon>Bacteria</taxon>
        <taxon>Pseudomonadati</taxon>
        <taxon>Bacteroidota</taxon>
        <taxon>Flavobacteriia</taxon>
        <taxon>Flavobacteriales</taxon>
        <taxon>Flavobacteriaceae</taxon>
        <taxon>Ulvibacterium</taxon>
    </lineage>
</organism>
<dbReference type="SUPFAM" id="SSF48452">
    <property type="entry name" value="TPR-like"/>
    <property type="match status" value="2"/>
</dbReference>
<proteinExistence type="predicted"/>
<gene>
    <name evidence="1" type="ORF">D7Z94_02475</name>
</gene>
<evidence type="ECO:0000313" key="2">
    <source>
        <dbReference type="Proteomes" id="UP000276603"/>
    </source>
</evidence>
<dbReference type="EMBL" id="RBCJ01000001">
    <property type="protein sequence ID" value="RKN82724.1"/>
    <property type="molecule type" value="Genomic_DNA"/>
</dbReference>
<dbReference type="Proteomes" id="UP000276603">
    <property type="component" value="Unassembled WGS sequence"/>
</dbReference>
<dbReference type="InterPro" id="IPR011990">
    <property type="entry name" value="TPR-like_helical_dom_sf"/>
</dbReference>
<reference evidence="1 2" key="1">
    <citation type="submission" date="2018-10" db="EMBL/GenBank/DDBJ databases">
        <title>Ulvibacterium marinum gen. nov., sp. nov., a novel marine bacterium of the family Flavobacteriaceae, isolated from a culture of the green alga Ulva prolifera.</title>
        <authorList>
            <person name="Zhang Z."/>
        </authorList>
    </citation>
    <scope>NUCLEOTIDE SEQUENCE [LARGE SCALE GENOMIC DNA]</scope>
    <source>
        <strain evidence="1 2">CCMM003</strain>
    </source>
</reference>
<dbReference type="AlphaFoldDB" id="A0A3B0CDR6"/>
<comment type="caution">
    <text evidence="1">The sequence shown here is derived from an EMBL/GenBank/DDBJ whole genome shotgun (WGS) entry which is preliminary data.</text>
</comment>